<evidence type="ECO:0000313" key="7">
    <source>
        <dbReference type="Proteomes" id="UP000314982"/>
    </source>
</evidence>
<dbReference type="GeneTree" id="ENSGT00940000156680"/>
<evidence type="ECO:0000256" key="4">
    <source>
        <dbReference type="SAM" id="MobiDB-lite"/>
    </source>
</evidence>
<evidence type="ECO:0000256" key="5">
    <source>
        <dbReference type="SAM" id="Phobius"/>
    </source>
</evidence>
<reference evidence="6" key="3">
    <citation type="submission" date="2025-09" db="UniProtKB">
        <authorList>
            <consortium name="Ensembl"/>
        </authorList>
    </citation>
    <scope>IDENTIFICATION</scope>
</reference>
<name>A0A4W5LVL4_9TELE</name>
<evidence type="ECO:0000256" key="2">
    <source>
        <dbReference type="ARBA" id="ARBA00022989"/>
    </source>
</evidence>
<keyword evidence="7" id="KW-1185">Reference proteome</keyword>
<dbReference type="STRING" id="62062.ENSHHUP00000030336"/>
<dbReference type="AlphaFoldDB" id="A0A4W5LVL4"/>
<accession>A0A4W5LVL4</accession>
<evidence type="ECO:0000256" key="1">
    <source>
        <dbReference type="ARBA" id="ARBA00022692"/>
    </source>
</evidence>
<feature type="region of interest" description="Disordered" evidence="4">
    <location>
        <begin position="100"/>
        <end position="130"/>
    </location>
</feature>
<dbReference type="Proteomes" id="UP000314982">
    <property type="component" value="Unassembled WGS sequence"/>
</dbReference>
<keyword evidence="3 5" id="KW-0472">Membrane</keyword>
<reference evidence="7" key="1">
    <citation type="submission" date="2018-06" db="EMBL/GenBank/DDBJ databases">
        <title>Genome assembly of Danube salmon.</title>
        <authorList>
            <person name="Macqueen D.J."/>
            <person name="Gundappa M.K."/>
        </authorList>
    </citation>
    <scope>NUCLEOTIDE SEQUENCE [LARGE SCALE GENOMIC DNA]</scope>
</reference>
<sequence>MSIFMNAAIPIAAVLVTFVSHALINKSKPSSSEAFAALALFHILVTPLFLLSTVVRFAVKAMVSVQKLGEFLQSDEIGDDSWRNGDMSVSLEACKKHPGAVSTHTHTHTHTHTTTTTTTFTEHCPNTGLS</sequence>
<protein>
    <submittedName>
        <fullName evidence="6">Uncharacterized protein</fullName>
    </submittedName>
</protein>
<keyword evidence="1 5" id="KW-0812">Transmembrane</keyword>
<evidence type="ECO:0000256" key="3">
    <source>
        <dbReference type="ARBA" id="ARBA00023136"/>
    </source>
</evidence>
<organism evidence="6 7">
    <name type="scientific">Hucho hucho</name>
    <name type="common">huchen</name>
    <dbReference type="NCBI Taxonomy" id="62062"/>
    <lineage>
        <taxon>Eukaryota</taxon>
        <taxon>Metazoa</taxon>
        <taxon>Chordata</taxon>
        <taxon>Craniata</taxon>
        <taxon>Vertebrata</taxon>
        <taxon>Euteleostomi</taxon>
        <taxon>Actinopterygii</taxon>
        <taxon>Neopterygii</taxon>
        <taxon>Teleostei</taxon>
        <taxon>Protacanthopterygii</taxon>
        <taxon>Salmoniformes</taxon>
        <taxon>Salmonidae</taxon>
        <taxon>Salmoninae</taxon>
        <taxon>Hucho</taxon>
    </lineage>
</organism>
<proteinExistence type="predicted"/>
<dbReference type="SUPFAM" id="SSF90123">
    <property type="entry name" value="ABC transporter transmembrane region"/>
    <property type="match status" value="1"/>
</dbReference>
<dbReference type="GO" id="GO:0005524">
    <property type="term" value="F:ATP binding"/>
    <property type="evidence" value="ECO:0007669"/>
    <property type="project" value="InterPro"/>
</dbReference>
<keyword evidence="2 5" id="KW-1133">Transmembrane helix</keyword>
<feature type="transmembrane region" description="Helical" evidence="5">
    <location>
        <begin position="38"/>
        <end position="59"/>
    </location>
</feature>
<evidence type="ECO:0000313" key="6">
    <source>
        <dbReference type="Ensembl" id="ENSHHUP00000030336.1"/>
    </source>
</evidence>
<dbReference type="GO" id="GO:0016020">
    <property type="term" value="C:membrane"/>
    <property type="evidence" value="ECO:0007669"/>
    <property type="project" value="InterPro"/>
</dbReference>
<dbReference type="InterPro" id="IPR036640">
    <property type="entry name" value="ABC1_TM_sf"/>
</dbReference>
<dbReference type="Gene3D" id="1.20.1560.10">
    <property type="entry name" value="ABC transporter type 1, transmembrane domain"/>
    <property type="match status" value="1"/>
</dbReference>
<dbReference type="Ensembl" id="ENSHHUT00000031594.1">
    <property type="protein sequence ID" value="ENSHHUP00000030336.1"/>
    <property type="gene ID" value="ENSHHUG00000019317.1"/>
</dbReference>
<reference evidence="6" key="2">
    <citation type="submission" date="2025-08" db="UniProtKB">
        <authorList>
            <consortium name="Ensembl"/>
        </authorList>
    </citation>
    <scope>IDENTIFICATION</scope>
</reference>